<dbReference type="EMBL" id="LN829119">
    <property type="protein sequence ID" value="CPR19386.1"/>
    <property type="molecule type" value="Genomic_DNA"/>
</dbReference>
<dbReference type="RefSeq" id="WP_342027527.1">
    <property type="nucleotide sequence ID" value="NZ_LN829118.1"/>
</dbReference>
<dbReference type="PANTHER" id="PTHR43861">
    <property type="entry name" value="TRANS-ACONITATE 2-METHYLTRANSFERASE-RELATED"/>
    <property type="match status" value="1"/>
</dbReference>
<sequence length="219" mass="24822">MSAAPHEDAAHHMDGIYRYQRYIYDLSRKYFLFGRDTMLDGLKPPPSASVLEVGCGTGRNLILAARRYPDAHFYGFDISRMMLETAEANIARAGFEKRIKVVEGDATNFSAQELFGVPAFDRIFISYSLSMIPPWQQVLPQAIDALKPGGSLHIVDFSEQTGLPRWFKSALRAWLKKFSVEPRAELEAELRRVAEEKGCTVTFERLFGDYAHLAVVIKR</sequence>
<dbReference type="GO" id="GO:0008168">
    <property type="term" value="F:methyltransferase activity"/>
    <property type="evidence" value="ECO:0007669"/>
    <property type="project" value="UniProtKB-KW"/>
</dbReference>
<evidence type="ECO:0000313" key="2">
    <source>
        <dbReference type="EMBL" id="CPR19386.1"/>
    </source>
</evidence>
<feature type="domain" description="Methyltransferase" evidence="1">
    <location>
        <begin position="48"/>
        <end position="173"/>
    </location>
</feature>
<dbReference type="Proteomes" id="UP000033187">
    <property type="component" value="Chromosome 1"/>
</dbReference>
<dbReference type="Pfam" id="PF13847">
    <property type="entry name" value="Methyltransf_31"/>
    <property type="match status" value="1"/>
</dbReference>
<dbReference type="KEGG" id="fiy:BN1229_v1_2142"/>
<dbReference type="InterPro" id="IPR029063">
    <property type="entry name" value="SAM-dependent_MTases_sf"/>
</dbReference>
<dbReference type="KEGG" id="fil:BN1229_v1_2142"/>
<organism evidence="2 3">
    <name type="scientific">Candidatus Filomicrobium marinum</name>
    <dbReference type="NCBI Taxonomy" id="1608628"/>
    <lineage>
        <taxon>Bacteria</taxon>
        <taxon>Pseudomonadati</taxon>
        <taxon>Pseudomonadota</taxon>
        <taxon>Alphaproteobacteria</taxon>
        <taxon>Hyphomicrobiales</taxon>
        <taxon>Hyphomicrobiaceae</taxon>
        <taxon>Filomicrobium</taxon>
    </lineage>
</organism>
<dbReference type="SUPFAM" id="SSF53335">
    <property type="entry name" value="S-adenosyl-L-methionine-dependent methyltransferases"/>
    <property type="match status" value="1"/>
</dbReference>
<dbReference type="PANTHER" id="PTHR43861:SF1">
    <property type="entry name" value="TRANS-ACONITATE 2-METHYLTRANSFERASE"/>
    <property type="match status" value="1"/>
</dbReference>
<proteinExistence type="predicted"/>
<dbReference type="AlphaFoldDB" id="A0A0D6JFB5"/>
<name>A0A0D6JFB5_9HYPH</name>
<protein>
    <submittedName>
        <fullName evidence="2">Type 11 methyltransferase</fullName>
    </submittedName>
</protein>
<dbReference type="GO" id="GO:0032259">
    <property type="term" value="P:methylation"/>
    <property type="evidence" value="ECO:0007669"/>
    <property type="project" value="UniProtKB-KW"/>
</dbReference>
<keyword evidence="2" id="KW-0489">Methyltransferase</keyword>
<dbReference type="InterPro" id="IPR025714">
    <property type="entry name" value="Methyltranfer_dom"/>
</dbReference>
<evidence type="ECO:0000259" key="1">
    <source>
        <dbReference type="Pfam" id="PF13847"/>
    </source>
</evidence>
<keyword evidence="3" id="KW-1185">Reference proteome</keyword>
<accession>A0A0D6JFB5</accession>
<reference evidence="3" key="1">
    <citation type="submission" date="2015-02" db="EMBL/GenBank/DDBJ databases">
        <authorList>
            <person name="Chooi Y.-H."/>
        </authorList>
    </citation>
    <scope>NUCLEOTIDE SEQUENCE [LARGE SCALE GENOMIC DNA]</scope>
    <source>
        <strain evidence="3">strain Y</strain>
    </source>
</reference>
<gene>
    <name evidence="2" type="ORF">YBN1229_v1_2142</name>
</gene>
<dbReference type="CDD" id="cd02440">
    <property type="entry name" value="AdoMet_MTases"/>
    <property type="match status" value="1"/>
</dbReference>
<evidence type="ECO:0000313" key="3">
    <source>
        <dbReference type="Proteomes" id="UP000033187"/>
    </source>
</evidence>
<keyword evidence="2" id="KW-0808">Transferase</keyword>
<dbReference type="Gene3D" id="3.40.50.150">
    <property type="entry name" value="Vaccinia Virus protein VP39"/>
    <property type="match status" value="1"/>
</dbReference>